<sequence>MTVRLRAHHLLCMLTFVGEGYTPAFTDNYRRIAEWLTAGEEIELVSGPDDICAPLLDEQDPHCFNASVLERDALALADVATLLGKKLEPGAVIMPDAPLLAELRRNFAGGQIRRACSRCEWGDLCNRIAEGKFAGVLVGQA</sequence>
<evidence type="ECO:0000313" key="1">
    <source>
        <dbReference type="EMBL" id="MBB6483018.1"/>
    </source>
</evidence>
<evidence type="ECO:0000313" key="2">
    <source>
        <dbReference type="Proteomes" id="UP000565576"/>
    </source>
</evidence>
<organism evidence="1 2">
    <name type="scientific">Rhizobium lusitanum</name>
    <dbReference type="NCBI Taxonomy" id="293958"/>
    <lineage>
        <taxon>Bacteria</taxon>
        <taxon>Pseudomonadati</taxon>
        <taxon>Pseudomonadota</taxon>
        <taxon>Alphaproteobacteria</taxon>
        <taxon>Hyphomicrobiales</taxon>
        <taxon>Rhizobiaceae</taxon>
        <taxon>Rhizobium/Agrobacterium group</taxon>
        <taxon>Rhizobium</taxon>
    </lineage>
</organism>
<accession>A0A7X0IL91</accession>
<protein>
    <recommendedName>
        <fullName evidence="3">DUF1284 domain-containing protein</fullName>
    </recommendedName>
</protein>
<name>A0A7X0IL91_9HYPH</name>
<dbReference type="Proteomes" id="UP000565576">
    <property type="component" value="Unassembled WGS sequence"/>
</dbReference>
<comment type="caution">
    <text evidence="1">The sequence shown here is derived from an EMBL/GenBank/DDBJ whole genome shotgun (WGS) entry which is preliminary data.</text>
</comment>
<evidence type="ECO:0008006" key="3">
    <source>
        <dbReference type="Google" id="ProtNLM"/>
    </source>
</evidence>
<dbReference type="EMBL" id="JACHBG010000001">
    <property type="protein sequence ID" value="MBB6483018.1"/>
    <property type="molecule type" value="Genomic_DNA"/>
</dbReference>
<dbReference type="InterPro" id="IPR009702">
    <property type="entry name" value="DUF1284"/>
</dbReference>
<dbReference type="Pfam" id="PF06935">
    <property type="entry name" value="DUF1284"/>
    <property type="match status" value="1"/>
</dbReference>
<proteinExistence type="predicted"/>
<dbReference type="RefSeq" id="WP_184701037.1">
    <property type="nucleotide sequence ID" value="NZ_JACHBG010000001.1"/>
</dbReference>
<reference evidence="1 2" key="1">
    <citation type="submission" date="2020-08" db="EMBL/GenBank/DDBJ databases">
        <title>Genomic Encyclopedia of Type Strains, Phase IV (KMG-V): Genome sequencing to study the core and pangenomes of soil and plant-associated prokaryotes.</title>
        <authorList>
            <person name="Whitman W."/>
        </authorList>
    </citation>
    <scope>NUCLEOTIDE SEQUENCE [LARGE SCALE GENOMIC DNA]</scope>
    <source>
        <strain evidence="1 2">SEMIA 4060</strain>
    </source>
</reference>
<dbReference type="AlphaFoldDB" id="A0A7X0IL91"/>
<gene>
    <name evidence="1" type="ORF">GGD46_000261</name>
</gene>